<keyword evidence="2" id="KW-1185">Reference proteome</keyword>
<dbReference type="RefSeq" id="WP_162089369.1">
    <property type="nucleotide sequence ID" value="NZ_CAJIMS010000001.1"/>
</dbReference>
<protein>
    <submittedName>
        <fullName evidence="1">Uncharacterized protein</fullName>
    </submittedName>
</protein>
<dbReference type="AlphaFoldDB" id="A0A9N8MJS3"/>
<gene>
    <name evidence="1" type="ORF">CHRY9390_03185</name>
</gene>
<comment type="caution">
    <text evidence="1">The sequence shown here is derived from an EMBL/GenBank/DDBJ whole genome shotgun (WGS) entry which is preliminary data.</text>
</comment>
<sequence>MSNILAGIFDRHSDYKRLETELEASGFENSDYIVYITDEHHRSQYLVSVEIKDVEKGKTAQDIFLQNSVLKTYLFENMGIAQASYSTVKKYIDARSKAEIHNSPDVRIKVQHDGINSEVKA</sequence>
<dbReference type="Proteomes" id="UP000662618">
    <property type="component" value="Unassembled WGS sequence"/>
</dbReference>
<accession>A0A9N8MJS3</accession>
<reference evidence="1" key="1">
    <citation type="submission" date="2020-12" db="EMBL/GenBank/DDBJ databases">
        <authorList>
            <person name="Rodrigo-Torres L."/>
            <person name="Arahal R. D."/>
            <person name="Lucena T."/>
        </authorList>
    </citation>
    <scope>NUCLEOTIDE SEQUENCE</scope>
    <source>
        <strain evidence="1">CECT 9390</strain>
    </source>
</reference>
<organism evidence="1 2">
    <name type="scientific">Chryseobacterium aquaeductus</name>
    <dbReference type="NCBI Taxonomy" id="2675056"/>
    <lineage>
        <taxon>Bacteria</taxon>
        <taxon>Pseudomonadati</taxon>
        <taxon>Bacteroidota</taxon>
        <taxon>Flavobacteriia</taxon>
        <taxon>Flavobacteriales</taxon>
        <taxon>Weeksellaceae</taxon>
        <taxon>Chryseobacterium group</taxon>
        <taxon>Chryseobacterium</taxon>
    </lineage>
</organism>
<evidence type="ECO:0000313" key="1">
    <source>
        <dbReference type="EMBL" id="CAD7816517.1"/>
    </source>
</evidence>
<evidence type="ECO:0000313" key="2">
    <source>
        <dbReference type="Proteomes" id="UP000662618"/>
    </source>
</evidence>
<proteinExistence type="predicted"/>
<dbReference type="EMBL" id="CAJIMS010000001">
    <property type="protein sequence ID" value="CAD7816517.1"/>
    <property type="molecule type" value="Genomic_DNA"/>
</dbReference>
<name>A0A9N8MJS3_9FLAO</name>